<name>A0ABQ0A160_9GAMM</name>
<gene>
    <name evidence="4" type="ORF">NBRC116585_22560</name>
</gene>
<feature type="compositionally biased region" description="Low complexity" evidence="1">
    <location>
        <begin position="211"/>
        <end position="226"/>
    </location>
</feature>
<protein>
    <recommendedName>
        <fullName evidence="3">DUF2846 domain-containing protein</fullName>
    </recommendedName>
</protein>
<feature type="compositionally biased region" description="Basic and acidic residues" evidence="1">
    <location>
        <begin position="189"/>
        <end position="200"/>
    </location>
</feature>
<sequence length="258" mass="29572">MIKTAIKVFSAAAMGALIAGCSNIHITTFDNFGSYPKWLFSPKGQYYKSVGYRWDYEKYALVYIYRPATEWSMDEVEAPSLNVNGERLFNFKGGGYTWYEMEPGTYDFVVRRGIFGFEGVGSLVFRTYSDFDMNLEAGKVYYLRYSEVDPQNMVLMDDGSLGGDGPLQLVGHDLAVREMNKTRLHHHGRELIRAKSRSEDDAPEETVMARQSEPAQPQVEEQQEPQTFFIEEDNNAETDAPEGLRAKPRSTEEEWWPF</sequence>
<evidence type="ECO:0000313" key="4">
    <source>
        <dbReference type="EMBL" id="GAA6146138.1"/>
    </source>
</evidence>
<organism evidence="4 5">
    <name type="scientific">Thalassolituus maritimus</name>
    <dbReference type="NCBI Taxonomy" id="484498"/>
    <lineage>
        <taxon>Bacteria</taxon>
        <taxon>Pseudomonadati</taxon>
        <taxon>Pseudomonadota</taxon>
        <taxon>Gammaproteobacteria</taxon>
        <taxon>Oceanospirillales</taxon>
        <taxon>Oceanospirillaceae</taxon>
        <taxon>Thalassolituus</taxon>
    </lineage>
</organism>
<evidence type="ECO:0000313" key="5">
    <source>
        <dbReference type="Proteomes" id="UP001481413"/>
    </source>
</evidence>
<proteinExistence type="predicted"/>
<feature type="compositionally biased region" description="Basic and acidic residues" evidence="1">
    <location>
        <begin position="242"/>
        <end position="252"/>
    </location>
</feature>
<reference evidence="4 5" key="1">
    <citation type="submission" date="2024-04" db="EMBL/GenBank/DDBJ databases">
        <title>Draft genome sequence of Thalassolituus maritimus NBRC 116585.</title>
        <authorList>
            <person name="Miyakawa T."/>
            <person name="Kusuya Y."/>
            <person name="Miura T."/>
        </authorList>
    </citation>
    <scope>NUCLEOTIDE SEQUENCE [LARGE SCALE GENOMIC DNA]</scope>
    <source>
        <strain evidence="4 5">5NW40-0001</strain>
    </source>
</reference>
<dbReference type="Pfam" id="PF11008">
    <property type="entry name" value="DUF2846"/>
    <property type="match status" value="1"/>
</dbReference>
<feature type="chain" id="PRO_5046689723" description="DUF2846 domain-containing protein" evidence="2">
    <location>
        <begin position="20"/>
        <end position="258"/>
    </location>
</feature>
<accession>A0ABQ0A160</accession>
<dbReference type="Proteomes" id="UP001481413">
    <property type="component" value="Unassembled WGS sequence"/>
</dbReference>
<feature type="region of interest" description="Disordered" evidence="1">
    <location>
        <begin position="188"/>
        <end position="258"/>
    </location>
</feature>
<evidence type="ECO:0000259" key="3">
    <source>
        <dbReference type="Pfam" id="PF11008"/>
    </source>
</evidence>
<keyword evidence="2" id="KW-0732">Signal</keyword>
<dbReference type="PROSITE" id="PS51257">
    <property type="entry name" value="PROKAR_LIPOPROTEIN"/>
    <property type="match status" value="1"/>
</dbReference>
<feature type="domain" description="DUF2846" evidence="3">
    <location>
        <begin position="59"/>
        <end position="155"/>
    </location>
</feature>
<feature type="compositionally biased region" description="Acidic residues" evidence="1">
    <location>
        <begin position="230"/>
        <end position="240"/>
    </location>
</feature>
<comment type="caution">
    <text evidence="4">The sequence shown here is derived from an EMBL/GenBank/DDBJ whole genome shotgun (WGS) entry which is preliminary data.</text>
</comment>
<dbReference type="EMBL" id="BAABWH010000005">
    <property type="protein sequence ID" value="GAA6146138.1"/>
    <property type="molecule type" value="Genomic_DNA"/>
</dbReference>
<evidence type="ECO:0000256" key="1">
    <source>
        <dbReference type="SAM" id="MobiDB-lite"/>
    </source>
</evidence>
<dbReference type="InterPro" id="IPR022548">
    <property type="entry name" value="DUF2846"/>
</dbReference>
<keyword evidence="5" id="KW-1185">Reference proteome</keyword>
<evidence type="ECO:0000256" key="2">
    <source>
        <dbReference type="SAM" id="SignalP"/>
    </source>
</evidence>
<dbReference type="RefSeq" id="WP_353295311.1">
    <property type="nucleotide sequence ID" value="NZ_BAABWH010000005.1"/>
</dbReference>
<feature type="signal peptide" evidence="2">
    <location>
        <begin position="1"/>
        <end position="19"/>
    </location>
</feature>